<dbReference type="GO" id="GO:0003712">
    <property type="term" value="F:transcription coregulator activity"/>
    <property type="evidence" value="ECO:0007669"/>
    <property type="project" value="InterPro"/>
</dbReference>
<dbReference type="GO" id="GO:0016592">
    <property type="term" value="C:mediator complex"/>
    <property type="evidence" value="ECO:0007669"/>
    <property type="project" value="InterPro"/>
</dbReference>
<dbReference type="InterPro" id="IPR036236">
    <property type="entry name" value="Znf_C2H2_sf"/>
</dbReference>
<dbReference type="EMBL" id="UYWY01019352">
    <property type="protein sequence ID" value="VDM36498.1"/>
    <property type="molecule type" value="Genomic_DNA"/>
</dbReference>
<proteinExistence type="inferred from homology"/>
<protein>
    <submittedName>
        <fullName evidence="13">Zinc finger protein</fullName>
    </submittedName>
</protein>
<dbReference type="SMART" id="SM00355">
    <property type="entry name" value="ZnF_C2H2"/>
    <property type="match status" value="4"/>
</dbReference>
<dbReference type="Proteomes" id="UP000050794">
    <property type="component" value="Unassembled WGS sequence"/>
</dbReference>
<evidence type="ECO:0000256" key="7">
    <source>
        <dbReference type="ARBA" id="ARBA00023163"/>
    </source>
</evidence>
<dbReference type="InterPro" id="IPR044888">
    <property type="entry name" value="Mediatior_Med7_sf"/>
</dbReference>
<dbReference type="FunFam" id="3.30.160.60:FF:002343">
    <property type="entry name" value="Zinc finger protein 33A"/>
    <property type="match status" value="1"/>
</dbReference>
<dbReference type="WBParaSite" id="TCNE_0000538701-mRNA-1">
    <property type="protein sequence ID" value="TCNE_0000538701-mRNA-1"/>
    <property type="gene ID" value="TCNE_0000538701"/>
</dbReference>
<keyword evidence="6" id="KW-0805">Transcription regulation</keyword>
<dbReference type="PROSITE" id="PS50157">
    <property type="entry name" value="ZINC_FINGER_C2H2_2"/>
    <property type="match status" value="3"/>
</dbReference>
<dbReference type="GO" id="GO:0070847">
    <property type="term" value="C:core mediator complex"/>
    <property type="evidence" value="ECO:0007669"/>
    <property type="project" value="TreeGrafter"/>
</dbReference>
<dbReference type="Gene3D" id="3.30.160.60">
    <property type="entry name" value="Classic Zinc Finger"/>
    <property type="match status" value="2"/>
</dbReference>
<keyword evidence="7" id="KW-0804">Transcription</keyword>
<evidence type="ECO:0000256" key="3">
    <source>
        <dbReference type="ARBA" id="ARBA00022723"/>
    </source>
</evidence>
<dbReference type="PROSITE" id="PS00028">
    <property type="entry name" value="ZINC_FINGER_C2H2_1"/>
    <property type="match status" value="2"/>
</dbReference>
<evidence type="ECO:0000256" key="2">
    <source>
        <dbReference type="ARBA" id="ARBA00009994"/>
    </source>
</evidence>
<feature type="domain" description="C2H2-type" evidence="10">
    <location>
        <begin position="505"/>
        <end position="532"/>
    </location>
</feature>
<dbReference type="FunFam" id="3.30.160.60:FF:000446">
    <property type="entry name" value="Zinc finger protein"/>
    <property type="match status" value="1"/>
</dbReference>
<evidence type="ECO:0000313" key="13">
    <source>
        <dbReference type="WBParaSite" id="TCNE_0000538701-mRNA-1"/>
    </source>
</evidence>
<dbReference type="SUPFAM" id="SSF140718">
    <property type="entry name" value="Mediator hinge subcomplex-like"/>
    <property type="match status" value="1"/>
</dbReference>
<dbReference type="AlphaFoldDB" id="A0A183UA67"/>
<reference evidence="13" key="1">
    <citation type="submission" date="2016-06" db="UniProtKB">
        <authorList>
            <consortium name="WormBaseParasite"/>
        </authorList>
    </citation>
    <scope>IDENTIFICATION</scope>
</reference>
<dbReference type="InterPro" id="IPR009244">
    <property type="entry name" value="Mediatior_Med7"/>
</dbReference>
<keyword evidence="4 9" id="KW-0863">Zinc-finger</keyword>
<evidence type="ECO:0000256" key="4">
    <source>
        <dbReference type="ARBA" id="ARBA00022771"/>
    </source>
</evidence>
<evidence type="ECO:0000313" key="12">
    <source>
        <dbReference type="Proteomes" id="UP000050794"/>
    </source>
</evidence>
<evidence type="ECO:0000256" key="1">
    <source>
        <dbReference type="ARBA" id="ARBA00004123"/>
    </source>
</evidence>
<accession>A0A183UA67</accession>
<evidence type="ECO:0000256" key="9">
    <source>
        <dbReference type="PROSITE-ProRule" id="PRU00042"/>
    </source>
</evidence>
<evidence type="ECO:0000256" key="8">
    <source>
        <dbReference type="ARBA" id="ARBA00023242"/>
    </source>
</evidence>
<evidence type="ECO:0000313" key="11">
    <source>
        <dbReference type="EMBL" id="VDM36498.1"/>
    </source>
</evidence>
<feature type="domain" description="C2H2-type" evidence="10">
    <location>
        <begin position="261"/>
        <end position="291"/>
    </location>
</feature>
<dbReference type="InterPro" id="IPR037212">
    <property type="entry name" value="Med7/Med21-like"/>
</dbReference>
<evidence type="ECO:0000259" key="10">
    <source>
        <dbReference type="PROSITE" id="PS50157"/>
    </source>
</evidence>
<dbReference type="Pfam" id="PF05983">
    <property type="entry name" value="Med7"/>
    <property type="match status" value="1"/>
</dbReference>
<sequence>MAAQPQTIVSPFPQPPEYAKQYTDENIAKKVVLPPPPVPTEFTVFGEEYNFEEEMIRSLQTQKMQQLFSSTGDWRSELKKLNRSTVAAFLDLLDILIRCPSHPERMEKLNNLRLLFINMHHLINEYRPLQARDTLQLMMKQQIASTEEVIERFRLHLMAGRQALSQCIDEITLPEEVPGIEDIDQEDSIKTSRLVLENPSLDAEEEKGARHSANERRTALRRDLALCRFFDASSYSGVDLATGAHSVVSLSRAPHPARRAFMCTECHKSFRLREELYVHAEMCFLEAFENEAVSVFSDMPSLTNPAPLVGPAPSGITVKGDSQLPPKLDAVHTSIVMMPPSQTSSVTVESGADSLSGAEDGLEETAAKLRRFEDSVASLGDIRKPITYSTGSEAGSEVGNARTIEGSGGLKLVVSVEKCDGYEESEDSAEEQFASFDEPTVAIGICSGARSTTVLANGVGKVIGALANADDDTFRPKMECPTCGLVLYRHNFSTHYRIHTGEMPFSCHYCLKRFRTTSALKVHIRAHTGEKPYSCPKCSYACITKRNLDRHIINNHVREGERRGPRQRKSRYRNESDDEYFGMQDMVDEMEIENTDHHYVVITENDVCCYGLFY</sequence>
<keyword evidence="3" id="KW-0479">Metal-binding</keyword>
<dbReference type="InterPro" id="IPR013087">
    <property type="entry name" value="Znf_C2H2_type"/>
</dbReference>
<dbReference type="GO" id="GO:0000122">
    <property type="term" value="P:negative regulation of transcription by RNA polymerase II"/>
    <property type="evidence" value="ECO:0007669"/>
    <property type="project" value="UniProtKB-ARBA"/>
</dbReference>
<dbReference type="SUPFAM" id="SSF57667">
    <property type="entry name" value="beta-beta-alpha zinc fingers"/>
    <property type="match status" value="1"/>
</dbReference>
<dbReference type="Pfam" id="PF00096">
    <property type="entry name" value="zf-C2H2"/>
    <property type="match status" value="1"/>
</dbReference>
<feature type="domain" description="C2H2-type" evidence="10">
    <location>
        <begin position="533"/>
        <end position="561"/>
    </location>
</feature>
<evidence type="ECO:0000256" key="6">
    <source>
        <dbReference type="ARBA" id="ARBA00023015"/>
    </source>
</evidence>
<reference evidence="11 12" key="2">
    <citation type="submission" date="2018-11" db="EMBL/GenBank/DDBJ databases">
        <authorList>
            <consortium name="Pathogen Informatics"/>
        </authorList>
    </citation>
    <scope>NUCLEOTIDE SEQUENCE [LARGE SCALE GENOMIC DNA]</scope>
</reference>
<comment type="similarity">
    <text evidence="2">Belongs to the Mediator complex subunit 7 family.</text>
</comment>
<organism evidence="12 13">
    <name type="scientific">Toxocara canis</name>
    <name type="common">Canine roundworm</name>
    <dbReference type="NCBI Taxonomy" id="6265"/>
    <lineage>
        <taxon>Eukaryota</taxon>
        <taxon>Metazoa</taxon>
        <taxon>Ecdysozoa</taxon>
        <taxon>Nematoda</taxon>
        <taxon>Chromadorea</taxon>
        <taxon>Rhabditida</taxon>
        <taxon>Spirurina</taxon>
        <taxon>Ascaridomorpha</taxon>
        <taxon>Ascaridoidea</taxon>
        <taxon>Toxocaridae</taxon>
        <taxon>Toxocara</taxon>
    </lineage>
</organism>
<dbReference type="PANTHER" id="PTHR21428">
    <property type="entry name" value="MEDIATOR OF RNA POLYMERASE II TRANSCRIPTION SUBUNIT 7"/>
    <property type="match status" value="1"/>
</dbReference>
<gene>
    <name evidence="11" type="ORF">TCNE_LOCUS5387</name>
</gene>
<dbReference type="Gene3D" id="6.10.140.200">
    <property type="match status" value="1"/>
</dbReference>
<name>A0A183UA67_TOXCA</name>
<comment type="subcellular location">
    <subcellularLocation>
        <location evidence="1">Nucleus</location>
    </subcellularLocation>
</comment>
<dbReference type="GO" id="GO:0008270">
    <property type="term" value="F:zinc ion binding"/>
    <property type="evidence" value="ECO:0007669"/>
    <property type="project" value="UniProtKB-KW"/>
</dbReference>
<keyword evidence="5" id="KW-0862">Zinc</keyword>
<keyword evidence="8" id="KW-0539">Nucleus</keyword>
<keyword evidence="12" id="KW-1185">Reference proteome</keyword>
<evidence type="ECO:0000256" key="5">
    <source>
        <dbReference type="ARBA" id="ARBA00022833"/>
    </source>
</evidence>
<dbReference type="PANTHER" id="PTHR21428:SF11">
    <property type="entry name" value="MEDIATOR OF RNA POLYMERASE II TRANSCRIPTION SUBUNIT 7"/>
    <property type="match status" value="1"/>
</dbReference>